<protein>
    <recommendedName>
        <fullName evidence="6">NAD(P)-binding protein</fullName>
    </recommendedName>
</protein>
<dbReference type="EMBL" id="JAVRRD010000021">
    <property type="protein sequence ID" value="KAK5048494.1"/>
    <property type="molecule type" value="Genomic_DNA"/>
</dbReference>
<dbReference type="AlphaFoldDB" id="A0AAV9N342"/>
<reference evidence="4 5" key="1">
    <citation type="submission" date="2023-08" db="EMBL/GenBank/DDBJ databases">
        <title>Black Yeasts Isolated from many extreme environments.</title>
        <authorList>
            <person name="Coleine C."/>
            <person name="Stajich J.E."/>
            <person name="Selbmann L."/>
        </authorList>
    </citation>
    <scope>NUCLEOTIDE SEQUENCE [LARGE SCALE GENOMIC DNA]</scope>
    <source>
        <strain evidence="4 5">CCFEE 5792</strain>
    </source>
</reference>
<dbReference type="Proteomes" id="UP001358417">
    <property type="component" value="Unassembled WGS sequence"/>
</dbReference>
<evidence type="ECO:0000256" key="3">
    <source>
        <dbReference type="ARBA" id="ARBA00023002"/>
    </source>
</evidence>
<keyword evidence="3" id="KW-0560">Oxidoreductase</keyword>
<evidence type="ECO:0000313" key="4">
    <source>
        <dbReference type="EMBL" id="KAK5048494.1"/>
    </source>
</evidence>
<proteinExistence type="inferred from homology"/>
<gene>
    <name evidence="4" type="ORF">LTR84_005584</name>
</gene>
<dbReference type="PANTHER" id="PTHR24320">
    <property type="entry name" value="RETINOL DEHYDROGENASE"/>
    <property type="match status" value="1"/>
</dbReference>
<accession>A0AAV9N342</accession>
<keyword evidence="5" id="KW-1185">Reference proteome</keyword>
<dbReference type="GO" id="GO:0016491">
    <property type="term" value="F:oxidoreductase activity"/>
    <property type="evidence" value="ECO:0007669"/>
    <property type="project" value="UniProtKB-KW"/>
</dbReference>
<evidence type="ECO:0000256" key="1">
    <source>
        <dbReference type="ARBA" id="ARBA00006484"/>
    </source>
</evidence>
<dbReference type="GeneID" id="89973759"/>
<evidence type="ECO:0000256" key="2">
    <source>
        <dbReference type="ARBA" id="ARBA00022857"/>
    </source>
</evidence>
<comment type="caution">
    <text evidence="4">The sequence shown here is derived from an EMBL/GenBank/DDBJ whole genome shotgun (WGS) entry which is preliminary data.</text>
</comment>
<dbReference type="Gene3D" id="3.40.50.720">
    <property type="entry name" value="NAD(P)-binding Rossmann-like Domain"/>
    <property type="match status" value="1"/>
</dbReference>
<name>A0AAV9N342_9EURO</name>
<dbReference type="InterPro" id="IPR002347">
    <property type="entry name" value="SDR_fam"/>
</dbReference>
<dbReference type="RefSeq" id="XP_064703853.1">
    <property type="nucleotide sequence ID" value="XM_064849150.1"/>
</dbReference>
<sequence>MFNWIRTFWKESTGLPAPPLTEKNLPDQTGKVFIVTGANTGVGYEVSSILYSHNAKVYVAARSESKAQAAIDAIKALHPKSTGSLHYLHLNLSDLGTIKSSVNEFLSKEDKLHWLNNNAGVMIPPKEQVGAQGLNLTYQTNILGPFLFTKLLLPVLQRTADSEPKGTVRVSWAGSLAVVLQSPPNGHKWKIAKDGSETLDDTLRNENIYGVSKAANYYLANEFGRRYNAQGVMHNSYNPGNLQSDLQRHLPGFVQWIMNKTVLYPAIYGAYTEIYSGLSRDNPALTSEQGVYLVPWGRKYGTRADLEAEIAKGPNGEAAKLWDWCDRVTKDFA</sequence>
<evidence type="ECO:0000313" key="5">
    <source>
        <dbReference type="Proteomes" id="UP001358417"/>
    </source>
</evidence>
<dbReference type="Pfam" id="PF00106">
    <property type="entry name" value="adh_short"/>
    <property type="match status" value="1"/>
</dbReference>
<dbReference type="PANTHER" id="PTHR24320:SF236">
    <property type="entry name" value="SHORT-CHAIN DEHYDROGENASE-RELATED"/>
    <property type="match status" value="1"/>
</dbReference>
<dbReference type="InterPro" id="IPR036291">
    <property type="entry name" value="NAD(P)-bd_dom_sf"/>
</dbReference>
<dbReference type="SUPFAM" id="SSF51735">
    <property type="entry name" value="NAD(P)-binding Rossmann-fold domains"/>
    <property type="match status" value="1"/>
</dbReference>
<comment type="similarity">
    <text evidence="1">Belongs to the short-chain dehydrogenases/reductases (SDR) family.</text>
</comment>
<evidence type="ECO:0008006" key="6">
    <source>
        <dbReference type="Google" id="ProtNLM"/>
    </source>
</evidence>
<dbReference type="PRINTS" id="PR00081">
    <property type="entry name" value="GDHRDH"/>
</dbReference>
<keyword evidence="2" id="KW-0521">NADP</keyword>
<organism evidence="4 5">
    <name type="scientific">Exophiala bonariae</name>
    <dbReference type="NCBI Taxonomy" id="1690606"/>
    <lineage>
        <taxon>Eukaryota</taxon>
        <taxon>Fungi</taxon>
        <taxon>Dikarya</taxon>
        <taxon>Ascomycota</taxon>
        <taxon>Pezizomycotina</taxon>
        <taxon>Eurotiomycetes</taxon>
        <taxon>Chaetothyriomycetidae</taxon>
        <taxon>Chaetothyriales</taxon>
        <taxon>Herpotrichiellaceae</taxon>
        <taxon>Exophiala</taxon>
    </lineage>
</organism>